<dbReference type="Gene3D" id="1.20.1600.10">
    <property type="entry name" value="Outer membrane efflux proteins (OEP)"/>
    <property type="match status" value="1"/>
</dbReference>
<feature type="coiled-coil region" evidence="8">
    <location>
        <begin position="165"/>
        <end position="230"/>
    </location>
</feature>
<dbReference type="GO" id="GO:0009279">
    <property type="term" value="C:cell outer membrane"/>
    <property type="evidence" value="ECO:0007669"/>
    <property type="project" value="UniProtKB-SubCell"/>
</dbReference>
<comment type="caution">
    <text evidence="10">The sequence shown here is derived from an EMBL/GenBank/DDBJ whole genome shotgun (WGS) entry which is preliminary data.</text>
</comment>
<dbReference type="InterPro" id="IPR051906">
    <property type="entry name" value="TolC-like"/>
</dbReference>
<comment type="similarity">
    <text evidence="2">Belongs to the outer membrane factor (OMF) (TC 1.B.17) family.</text>
</comment>
<dbReference type="PANTHER" id="PTHR30026">
    <property type="entry name" value="OUTER MEMBRANE PROTEIN TOLC"/>
    <property type="match status" value="1"/>
</dbReference>
<comment type="subcellular location">
    <subcellularLocation>
        <location evidence="1">Cell outer membrane</location>
    </subcellularLocation>
</comment>
<keyword evidence="11" id="KW-1185">Reference proteome</keyword>
<protein>
    <submittedName>
        <fullName evidence="10">TolC family protein</fullName>
    </submittedName>
</protein>
<dbReference type="InterPro" id="IPR003423">
    <property type="entry name" value="OMP_efflux"/>
</dbReference>
<dbReference type="GO" id="GO:1990281">
    <property type="term" value="C:efflux pump complex"/>
    <property type="evidence" value="ECO:0007669"/>
    <property type="project" value="TreeGrafter"/>
</dbReference>
<evidence type="ECO:0000313" key="10">
    <source>
        <dbReference type="EMBL" id="PQA55124.1"/>
    </source>
</evidence>
<reference evidence="11" key="1">
    <citation type="submission" date="2018-02" db="EMBL/GenBank/DDBJ databases">
        <title>Genome sequencing of Solimonas sp. HR-BB.</title>
        <authorList>
            <person name="Lee Y."/>
            <person name="Jeon C.O."/>
        </authorList>
    </citation>
    <scope>NUCLEOTIDE SEQUENCE [LARGE SCALE GENOMIC DNA]</scope>
    <source>
        <strain evidence="11">HR-U</strain>
    </source>
</reference>
<dbReference type="AlphaFoldDB" id="A0A2S7IHI3"/>
<gene>
    <name evidence="10" type="ORF">C5O19_21530</name>
</gene>
<feature type="signal peptide" evidence="9">
    <location>
        <begin position="1"/>
        <end position="23"/>
    </location>
</feature>
<organism evidence="10 11">
    <name type="scientific">Siphonobacter curvatus</name>
    <dbReference type="NCBI Taxonomy" id="2094562"/>
    <lineage>
        <taxon>Bacteria</taxon>
        <taxon>Pseudomonadati</taxon>
        <taxon>Bacteroidota</taxon>
        <taxon>Cytophagia</taxon>
        <taxon>Cytophagales</taxon>
        <taxon>Cytophagaceae</taxon>
        <taxon>Siphonobacter</taxon>
    </lineage>
</organism>
<dbReference type="OrthoDB" id="1271612at2"/>
<evidence type="ECO:0000256" key="2">
    <source>
        <dbReference type="ARBA" id="ARBA00007613"/>
    </source>
</evidence>
<dbReference type="GO" id="GO:0015562">
    <property type="term" value="F:efflux transmembrane transporter activity"/>
    <property type="evidence" value="ECO:0007669"/>
    <property type="project" value="InterPro"/>
</dbReference>
<keyword evidence="7" id="KW-0998">Cell outer membrane</keyword>
<keyword evidence="6" id="KW-0472">Membrane</keyword>
<keyword evidence="3" id="KW-0813">Transport</keyword>
<keyword evidence="5" id="KW-0812">Transmembrane</keyword>
<evidence type="ECO:0000256" key="6">
    <source>
        <dbReference type="ARBA" id="ARBA00023136"/>
    </source>
</evidence>
<sequence length="444" mass="50782">MMQVRSLMIVGMLVILASPALEAQISDHASVLTLEKIWTIAAASNKQLKLASLRRQESDIRVLEARDKYLPELFVTGDLKLNSTFLLYENGLFSTPQDVPISKYGYGVGYSLNVDLYHGGRNRRAVEIKQEEQRQNQLDFDFQKNNVKYALVAAYYDLYTFLHFKDFIEAEIATEKKQLSTIENLSRNGVVLKSDVLRTSVKLSQLKLSQADLEKKIELAKQRLNLLMGRDGEERLEIPYQEPVLLDTLREFDYSDYLTIALHQSPEYKIVQSDVKLGELNLKQVKASQLPKISLFSNYNYTYPQISFYPYSNNLWGFGQTGLRTSFSLDNLYKSRHSMAHAHNLYEQEKEKSELKKDELISKVKDAYLQLKQALESVATAETSIAQSVESVRVIRNSYLNQESLLTDLLEAENVLLNARFTLIRAQATVKQSHIKLLLITGSL</sequence>
<dbReference type="Pfam" id="PF02321">
    <property type="entry name" value="OEP"/>
    <property type="match status" value="2"/>
</dbReference>
<dbReference type="EMBL" id="PTRA01000005">
    <property type="protein sequence ID" value="PQA55124.1"/>
    <property type="molecule type" value="Genomic_DNA"/>
</dbReference>
<evidence type="ECO:0000256" key="8">
    <source>
        <dbReference type="SAM" id="Coils"/>
    </source>
</evidence>
<keyword evidence="4" id="KW-1134">Transmembrane beta strand</keyword>
<evidence type="ECO:0000256" key="1">
    <source>
        <dbReference type="ARBA" id="ARBA00004442"/>
    </source>
</evidence>
<name>A0A2S7IHI3_9BACT</name>
<dbReference type="SUPFAM" id="SSF56954">
    <property type="entry name" value="Outer membrane efflux proteins (OEP)"/>
    <property type="match status" value="1"/>
</dbReference>
<keyword evidence="9" id="KW-0732">Signal</keyword>
<dbReference type="Proteomes" id="UP000239590">
    <property type="component" value="Unassembled WGS sequence"/>
</dbReference>
<feature type="chain" id="PRO_5015583943" evidence="9">
    <location>
        <begin position="24"/>
        <end position="444"/>
    </location>
</feature>
<evidence type="ECO:0000256" key="4">
    <source>
        <dbReference type="ARBA" id="ARBA00022452"/>
    </source>
</evidence>
<evidence type="ECO:0000256" key="7">
    <source>
        <dbReference type="ARBA" id="ARBA00023237"/>
    </source>
</evidence>
<accession>A0A2S7IHI3</accession>
<evidence type="ECO:0000313" key="11">
    <source>
        <dbReference type="Proteomes" id="UP000239590"/>
    </source>
</evidence>
<keyword evidence="8" id="KW-0175">Coiled coil</keyword>
<dbReference type="PANTHER" id="PTHR30026:SF23">
    <property type="entry name" value="TO APRF-PUTATIVE OUTER MEMBRANE EFFLUX PROTEIN OR SECRETED ALKALINE PHOSPHATASE-RELATED"/>
    <property type="match status" value="1"/>
</dbReference>
<dbReference type="GO" id="GO:0015288">
    <property type="term" value="F:porin activity"/>
    <property type="evidence" value="ECO:0007669"/>
    <property type="project" value="TreeGrafter"/>
</dbReference>
<evidence type="ECO:0000256" key="3">
    <source>
        <dbReference type="ARBA" id="ARBA00022448"/>
    </source>
</evidence>
<proteinExistence type="inferred from homology"/>
<evidence type="ECO:0000256" key="5">
    <source>
        <dbReference type="ARBA" id="ARBA00022692"/>
    </source>
</evidence>
<evidence type="ECO:0000256" key="9">
    <source>
        <dbReference type="SAM" id="SignalP"/>
    </source>
</evidence>